<dbReference type="Pfam" id="PF00570">
    <property type="entry name" value="HRDC"/>
    <property type="match status" value="1"/>
</dbReference>
<dbReference type="InterPro" id="IPR011545">
    <property type="entry name" value="DEAD/DEAH_box_helicase_dom"/>
</dbReference>
<dbReference type="SMART" id="SM00490">
    <property type="entry name" value="HELICc"/>
    <property type="match status" value="1"/>
</dbReference>
<dbReference type="PROSITE" id="PS51192">
    <property type="entry name" value="HELICASE_ATP_BIND_1"/>
    <property type="match status" value="1"/>
</dbReference>
<evidence type="ECO:0000256" key="13">
    <source>
        <dbReference type="ARBA" id="ARBA00023204"/>
    </source>
</evidence>
<evidence type="ECO:0000256" key="6">
    <source>
        <dbReference type="ARBA" id="ARBA00022763"/>
    </source>
</evidence>
<dbReference type="Pfam" id="PF00270">
    <property type="entry name" value="DEAD"/>
    <property type="match status" value="1"/>
</dbReference>
<keyword evidence="21" id="KW-1185">Reference proteome</keyword>
<dbReference type="SUPFAM" id="SSF47819">
    <property type="entry name" value="HRDC-like"/>
    <property type="match status" value="1"/>
</dbReference>
<dbReference type="InterPro" id="IPR014001">
    <property type="entry name" value="Helicase_ATP-bd"/>
</dbReference>
<dbReference type="AlphaFoldDB" id="A0A1H3YJB8"/>
<dbReference type="GO" id="GO:0043138">
    <property type="term" value="F:3'-5' DNA helicase activity"/>
    <property type="evidence" value="ECO:0007669"/>
    <property type="project" value="UniProtKB-EC"/>
</dbReference>
<dbReference type="GO" id="GO:0006281">
    <property type="term" value="P:DNA repair"/>
    <property type="evidence" value="ECO:0007669"/>
    <property type="project" value="UniProtKB-KW"/>
</dbReference>
<dbReference type="InterPro" id="IPR010997">
    <property type="entry name" value="HRDC-like_sf"/>
</dbReference>
<protein>
    <recommendedName>
        <fullName evidence="16">DNA helicase RecQ</fullName>
        <ecNumber evidence="16">5.6.2.4</ecNumber>
    </recommendedName>
</protein>
<dbReference type="InterPro" id="IPR032284">
    <property type="entry name" value="RecQ_Zn-bd"/>
</dbReference>
<name>A0A1H3YJB8_ALKAM</name>
<evidence type="ECO:0000256" key="2">
    <source>
        <dbReference type="ARBA" id="ARBA00001947"/>
    </source>
</evidence>
<comment type="catalytic activity">
    <reaction evidence="15">
        <text>Couples ATP hydrolysis with the unwinding of duplex DNA by translocating in the 3'-5' direction.</text>
        <dbReference type="EC" id="5.6.2.4"/>
    </reaction>
</comment>
<dbReference type="RefSeq" id="WP_091339460.1">
    <property type="nucleotide sequence ID" value="NZ_FNRM01000001.1"/>
</dbReference>
<evidence type="ECO:0000256" key="16">
    <source>
        <dbReference type="NCBIfam" id="TIGR01389"/>
    </source>
</evidence>
<dbReference type="FunFam" id="3.40.50.300:FF:000156">
    <property type="entry name" value="ATP-dependent DNA helicase recQ"/>
    <property type="match status" value="1"/>
</dbReference>
<dbReference type="FunFam" id="1.10.150.80:FF:000002">
    <property type="entry name" value="ATP-dependent DNA helicase RecQ"/>
    <property type="match status" value="1"/>
</dbReference>
<keyword evidence="6" id="KW-0227">DNA damage</keyword>
<proteinExistence type="inferred from homology"/>
<dbReference type="GO" id="GO:0009378">
    <property type="term" value="F:four-way junction helicase activity"/>
    <property type="evidence" value="ECO:0007669"/>
    <property type="project" value="TreeGrafter"/>
</dbReference>
<dbReference type="GO" id="GO:0005737">
    <property type="term" value="C:cytoplasm"/>
    <property type="evidence" value="ECO:0007669"/>
    <property type="project" value="TreeGrafter"/>
</dbReference>
<evidence type="ECO:0000259" key="17">
    <source>
        <dbReference type="PROSITE" id="PS50967"/>
    </source>
</evidence>
<keyword evidence="8 20" id="KW-0347">Helicase</keyword>
<comment type="cofactor">
    <cofactor evidence="1">
        <name>Mg(2+)</name>
        <dbReference type="ChEBI" id="CHEBI:18420"/>
    </cofactor>
</comment>
<comment type="cofactor">
    <cofactor evidence="2">
        <name>Zn(2+)</name>
        <dbReference type="ChEBI" id="CHEBI:29105"/>
    </cofactor>
</comment>
<keyword evidence="14" id="KW-0413">Isomerase</keyword>
<dbReference type="Pfam" id="PF00271">
    <property type="entry name" value="Helicase_C"/>
    <property type="match status" value="1"/>
</dbReference>
<evidence type="ECO:0000256" key="10">
    <source>
        <dbReference type="ARBA" id="ARBA00022840"/>
    </source>
</evidence>
<keyword evidence="11" id="KW-0238">DNA-binding</keyword>
<dbReference type="NCBIfam" id="TIGR00614">
    <property type="entry name" value="recQ_fam"/>
    <property type="match status" value="1"/>
</dbReference>
<evidence type="ECO:0000256" key="3">
    <source>
        <dbReference type="ARBA" id="ARBA00005446"/>
    </source>
</evidence>
<dbReference type="GO" id="GO:0009432">
    <property type="term" value="P:SOS response"/>
    <property type="evidence" value="ECO:0007669"/>
    <property type="project" value="UniProtKB-UniRule"/>
</dbReference>
<organism evidence="20 21">
    <name type="scientific">Alkalimonas amylolytica</name>
    <dbReference type="NCBI Taxonomy" id="152573"/>
    <lineage>
        <taxon>Bacteria</taxon>
        <taxon>Pseudomonadati</taxon>
        <taxon>Pseudomonadota</taxon>
        <taxon>Gammaproteobacteria</taxon>
        <taxon>Alkalimonas</taxon>
    </lineage>
</organism>
<dbReference type="FunFam" id="1.10.10.10:FF:000175">
    <property type="entry name" value="ATP-dependent DNA helicase RecQ"/>
    <property type="match status" value="1"/>
</dbReference>
<dbReference type="SMART" id="SM00487">
    <property type="entry name" value="DEXDc"/>
    <property type="match status" value="1"/>
</dbReference>
<evidence type="ECO:0000256" key="8">
    <source>
        <dbReference type="ARBA" id="ARBA00022806"/>
    </source>
</evidence>
<evidence type="ECO:0000256" key="1">
    <source>
        <dbReference type="ARBA" id="ARBA00001946"/>
    </source>
</evidence>
<accession>A0A1H3YJB8</accession>
<dbReference type="InterPro" id="IPR018982">
    <property type="entry name" value="RQC_domain"/>
</dbReference>
<dbReference type="CDD" id="cd18794">
    <property type="entry name" value="SF2_C_RecQ"/>
    <property type="match status" value="1"/>
</dbReference>
<dbReference type="Gene3D" id="1.10.10.10">
    <property type="entry name" value="Winged helix-like DNA-binding domain superfamily/Winged helix DNA-binding domain"/>
    <property type="match status" value="1"/>
</dbReference>
<dbReference type="InterPro" id="IPR006293">
    <property type="entry name" value="DNA_helicase_ATP-dep_RecQ_bac"/>
</dbReference>
<evidence type="ECO:0000256" key="15">
    <source>
        <dbReference type="ARBA" id="ARBA00034617"/>
    </source>
</evidence>
<dbReference type="InterPro" id="IPR044876">
    <property type="entry name" value="HRDC_dom_sf"/>
</dbReference>
<evidence type="ECO:0000259" key="18">
    <source>
        <dbReference type="PROSITE" id="PS51192"/>
    </source>
</evidence>
<gene>
    <name evidence="20" type="ORF">SAMN04488051_101703</name>
</gene>
<dbReference type="GO" id="GO:0016787">
    <property type="term" value="F:hydrolase activity"/>
    <property type="evidence" value="ECO:0007669"/>
    <property type="project" value="UniProtKB-KW"/>
</dbReference>
<keyword evidence="13" id="KW-0234">DNA repair</keyword>
<evidence type="ECO:0000256" key="12">
    <source>
        <dbReference type="ARBA" id="ARBA00023172"/>
    </source>
</evidence>
<keyword evidence="5" id="KW-0547">Nucleotide-binding</keyword>
<feature type="domain" description="Helicase ATP-binding" evidence="18">
    <location>
        <begin position="26"/>
        <end position="194"/>
    </location>
</feature>
<keyword evidence="7" id="KW-0378">Hydrolase</keyword>
<evidence type="ECO:0000256" key="9">
    <source>
        <dbReference type="ARBA" id="ARBA00022833"/>
    </source>
</evidence>
<evidence type="ECO:0000259" key="19">
    <source>
        <dbReference type="PROSITE" id="PS51194"/>
    </source>
</evidence>
<dbReference type="GO" id="GO:0003677">
    <property type="term" value="F:DNA binding"/>
    <property type="evidence" value="ECO:0007669"/>
    <property type="project" value="UniProtKB-KW"/>
</dbReference>
<comment type="similarity">
    <text evidence="3">Belongs to the helicase family. RecQ subfamily.</text>
</comment>
<dbReference type="SMART" id="SM00956">
    <property type="entry name" value="RQC"/>
    <property type="match status" value="1"/>
</dbReference>
<dbReference type="SMART" id="SM00341">
    <property type="entry name" value="HRDC"/>
    <property type="match status" value="1"/>
</dbReference>
<dbReference type="EC" id="5.6.2.4" evidence="16"/>
<dbReference type="InterPro" id="IPR027417">
    <property type="entry name" value="P-loop_NTPase"/>
</dbReference>
<dbReference type="STRING" id="152573.SAMN04488051_101703"/>
<dbReference type="Gene3D" id="3.40.50.300">
    <property type="entry name" value="P-loop containing nucleotide triphosphate hydrolases"/>
    <property type="match status" value="2"/>
</dbReference>
<dbReference type="Gene3D" id="1.10.150.80">
    <property type="entry name" value="HRDC domain"/>
    <property type="match status" value="1"/>
</dbReference>
<dbReference type="PROSITE" id="PS50967">
    <property type="entry name" value="HRDC"/>
    <property type="match status" value="1"/>
</dbReference>
<dbReference type="NCBIfam" id="TIGR01389">
    <property type="entry name" value="recQ"/>
    <property type="match status" value="1"/>
</dbReference>
<dbReference type="GO" id="GO:0030894">
    <property type="term" value="C:replisome"/>
    <property type="evidence" value="ECO:0007669"/>
    <property type="project" value="TreeGrafter"/>
</dbReference>
<dbReference type="PANTHER" id="PTHR13710">
    <property type="entry name" value="DNA HELICASE RECQ FAMILY MEMBER"/>
    <property type="match status" value="1"/>
</dbReference>
<dbReference type="FunFam" id="3.40.50.300:FF:000296">
    <property type="entry name" value="ATP-dependent DNA helicase RecQ"/>
    <property type="match status" value="1"/>
</dbReference>
<dbReference type="Proteomes" id="UP000198773">
    <property type="component" value="Unassembled WGS sequence"/>
</dbReference>
<dbReference type="InterPro" id="IPR036388">
    <property type="entry name" value="WH-like_DNA-bd_sf"/>
</dbReference>
<evidence type="ECO:0000256" key="14">
    <source>
        <dbReference type="ARBA" id="ARBA00023235"/>
    </source>
</evidence>
<dbReference type="SUPFAM" id="SSF52540">
    <property type="entry name" value="P-loop containing nucleoside triphosphate hydrolases"/>
    <property type="match status" value="2"/>
</dbReference>
<sequence>MHDTLLQHLKTYFGYSSFRPGQLEVIDAAMAGRDSFVLMPTGGGKSLCYQLPALLLSHVTVVVSPLMSLMKDQVDALKANGIAAEFINSSLSREEVLTIFSKLRQQQLKLLYVAPERLLQPQFLDRLSELGVSLFAIDEAHCISQWGHDFRPDYMALALIKERFPTVPLMALTATADAATRQDIVQQLGLHHHQEYVGSFDRPNIRYTIQEKFRPLEQLVSYLKQQDGQSGVVYCNSRRKVDELASQLLERGFSTAAYHAGMDSERRNQVQDAFQRDDIQVIVATVAFGMGINKSNIRFVVHYELSRTIESYYQETGRAGRDGVAAEALTLFDPADVARIYHWIDQEENEQRARVARQRFSAMASFAEAQTCRRLVLLNYFGEARQTPCGNCDICLSPPKQFDGTELAQKALSCVYRVGQRFGMGHVIEVLRGSNSQKVQQYGHHQLSTWGLGQDYSHDFWLSILRQLVHFGFLQQDITQHAALKLQPVARPVLRGEQSLQLAVPRLHASSSKEKRKPQHYDKALFARLKRLRKQLAEQEDIAPFMVFSDATLIDMCQCLPENEHSMLQVSGVGLTKLSRYGATFLAEIGAYLAHEQDPGKLLS</sequence>
<dbReference type="InterPro" id="IPR002121">
    <property type="entry name" value="HRDC_dom"/>
</dbReference>
<evidence type="ECO:0000313" key="20">
    <source>
        <dbReference type="EMBL" id="SEA11291.1"/>
    </source>
</evidence>
<dbReference type="GO" id="GO:0043590">
    <property type="term" value="C:bacterial nucleoid"/>
    <property type="evidence" value="ECO:0007669"/>
    <property type="project" value="TreeGrafter"/>
</dbReference>
<dbReference type="Pfam" id="PF16124">
    <property type="entry name" value="RecQ_Zn_bind"/>
    <property type="match status" value="1"/>
</dbReference>
<dbReference type="InterPro" id="IPR004589">
    <property type="entry name" value="DNA_helicase_ATP-dep_RecQ"/>
</dbReference>
<feature type="domain" description="Helicase C-terminal" evidence="19">
    <location>
        <begin position="215"/>
        <end position="363"/>
    </location>
</feature>
<feature type="domain" description="HRDC" evidence="17">
    <location>
        <begin position="519"/>
        <end position="599"/>
    </location>
</feature>
<dbReference type="OrthoDB" id="9760034at2"/>
<reference evidence="20 21" key="1">
    <citation type="submission" date="2016-10" db="EMBL/GenBank/DDBJ databases">
        <authorList>
            <person name="de Groot N.N."/>
        </authorList>
    </citation>
    <scope>NUCLEOTIDE SEQUENCE [LARGE SCALE GENOMIC DNA]</scope>
    <source>
        <strain evidence="20 21">CGMCC 1.3430</strain>
    </source>
</reference>
<evidence type="ECO:0000256" key="11">
    <source>
        <dbReference type="ARBA" id="ARBA00023125"/>
    </source>
</evidence>
<keyword evidence="9" id="KW-0862">Zinc</keyword>
<dbReference type="PROSITE" id="PS51194">
    <property type="entry name" value="HELICASE_CTER"/>
    <property type="match status" value="1"/>
</dbReference>
<dbReference type="GO" id="GO:0005524">
    <property type="term" value="F:ATP binding"/>
    <property type="evidence" value="ECO:0007669"/>
    <property type="project" value="UniProtKB-KW"/>
</dbReference>
<dbReference type="EMBL" id="FNRM01000001">
    <property type="protein sequence ID" value="SEA11291.1"/>
    <property type="molecule type" value="Genomic_DNA"/>
</dbReference>
<dbReference type="GO" id="GO:0006310">
    <property type="term" value="P:DNA recombination"/>
    <property type="evidence" value="ECO:0007669"/>
    <property type="project" value="UniProtKB-UniRule"/>
</dbReference>
<evidence type="ECO:0000313" key="21">
    <source>
        <dbReference type="Proteomes" id="UP000198773"/>
    </source>
</evidence>
<dbReference type="CDD" id="cd17920">
    <property type="entry name" value="DEXHc_RecQ"/>
    <property type="match status" value="1"/>
</dbReference>
<evidence type="ECO:0000256" key="4">
    <source>
        <dbReference type="ARBA" id="ARBA00022723"/>
    </source>
</evidence>
<dbReference type="GO" id="GO:0046872">
    <property type="term" value="F:metal ion binding"/>
    <property type="evidence" value="ECO:0007669"/>
    <property type="project" value="UniProtKB-KW"/>
</dbReference>
<evidence type="ECO:0000256" key="7">
    <source>
        <dbReference type="ARBA" id="ARBA00022801"/>
    </source>
</evidence>
<evidence type="ECO:0000256" key="5">
    <source>
        <dbReference type="ARBA" id="ARBA00022741"/>
    </source>
</evidence>
<dbReference type="GO" id="GO:0006260">
    <property type="term" value="P:DNA replication"/>
    <property type="evidence" value="ECO:0007669"/>
    <property type="project" value="InterPro"/>
</dbReference>
<dbReference type="PANTHER" id="PTHR13710:SF105">
    <property type="entry name" value="ATP-DEPENDENT DNA HELICASE Q1"/>
    <property type="match status" value="1"/>
</dbReference>
<keyword evidence="4" id="KW-0479">Metal-binding</keyword>
<keyword evidence="10" id="KW-0067">ATP-binding</keyword>
<keyword evidence="12" id="KW-0233">DNA recombination</keyword>
<dbReference type="InterPro" id="IPR001650">
    <property type="entry name" value="Helicase_C-like"/>
</dbReference>
<dbReference type="Pfam" id="PF09382">
    <property type="entry name" value="RQC"/>
    <property type="match status" value="1"/>
</dbReference>